<organism evidence="3 4">
    <name type="scientific">Diaporthe vaccinii</name>
    <dbReference type="NCBI Taxonomy" id="105482"/>
    <lineage>
        <taxon>Eukaryota</taxon>
        <taxon>Fungi</taxon>
        <taxon>Dikarya</taxon>
        <taxon>Ascomycota</taxon>
        <taxon>Pezizomycotina</taxon>
        <taxon>Sordariomycetes</taxon>
        <taxon>Sordariomycetidae</taxon>
        <taxon>Diaporthales</taxon>
        <taxon>Diaporthaceae</taxon>
        <taxon>Diaporthe</taxon>
        <taxon>Diaporthe eres species complex</taxon>
    </lineage>
</organism>
<dbReference type="EMBL" id="JBAWTH010000101">
    <property type="protein sequence ID" value="KAL2277407.1"/>
    <property type="molecule type" value="Genomic_DNA"/>
</dbReference>
<dbReference type="InterPro" id="IPR008928">
    <property type="entry name" value="6-hairpin_glycosidase_sf"/>
</dbReference>
<evidence type="ECO:0000313" key="3">
    <source>
        <dbReference type="EMBL" id="KAL2277407.1"/>
    </source>
</evidence>
<evidence type="ECO:0000259" key="2">
    <source>
        <dbReference type="Pfam" id="PF03190"/>
    </source>
</evidence>
<dbReference type="PANTHER" id="PTHR42899">
    <property type="entry name" value="SPERMATOGENESIS-ASSOCIATED PROTEIN 20"/>
    <property type="match status" value="1"/>
</dbReference>
<reference evidence="3 4" key="1">
    <citation type="submission" date="2024-03" db="EMBL/GenBank/DDBJ databases">
        <title>A high-quality draft genome sequence of Diaporthe vaccinii, a causative agent of upright dieback and viscid rot disease in cranberry plants.</title>
        <authorList>
            <person name="Sarrasin M."/>
            <person name="Lang B.F."/>
            <person name="Burger G."/>
        </authorList>
    </citation>
    <scope>NUCLEOTIDE SEQUENCE [LARGE SCALE GENOMIC DNA]</scope>
    <source>
        <strain evidence="3 4">IS7</strain>
    </source>
</reference>
<dbReference type="Proteomes" id="UP001600888">
    <property type="component" value="Unassembled WGS sequence"/>
</dbReference>
<feature type="domain" description="Spermatogenesis-associated protein 20-like TRX" evidence="2">
    <location>
        <begin position="53"/>
        <end position="215"/>
    </location>
</feature>
<dbReference type="Gene3D" id="1.50.10.10">
    <property type="match status" value="1"/>
</dbReference>
<sequence length="773" mass="85576">MRLATVSKPRSLHFPPRPWPLSAHPRPVKAAHEVRHISANYQRCLATMASLSNRCSESKSPYVRAHKDNPTAWQLWTPETLDLAKRHNKLLFVSIGYSACHWCHVMAHESFDNPGIALLLNEKFIPVKIDREERPDIDRQYMDFVTATTGHGGWPLNVFVTPDLEPIFGGTYWPGPGADDIGSMTFEDVLIMVGRMWAENEAKVRDSGKQITEALRRLASQSRAEEDEKDDSDASLELLNQSYQHYKAQFDKIHGGFDHAPKFPTPGNLTHLIRLGAYGKEIEDALGVDACTEAKEMVFHTLRRMALGGIKDQVGNGFARYSVTEDWALPHFEKMLYDNSQLLPLYLDAFLLNGEDIFLGTTHDIAKYLTSPPMSSEQGGIHASEDADSAPSTAEQKNKEGAFYVWDYDELDALLEEDELLICARYWNIKPRGNVDSQHDIQGELTGLNTLCVQMSTEELARSVDKTTEQVEEIINQVRAKMLKYRTEHRPRPALDDKIVTAWNGMAIGGLARTSAALGAAGKADDAKTYLAAAEKAASFIREHLFSPATKTLRRVYREGPGDTPGFADDYAYLISGLIDLYEANFDDAHLEWADTLQQTQISLFWDVEGHGFFSTPDGQPDILVRSKDAADNAEPGTNGVSAWNLLRLGSLLDDAAYGEKGRQTIAAFGPDMRKQPAAYSGLLGAATAARVGVKGVVLAGEGELVSAATKRLHGTVRPGWTVLRVDGSAKSEWLKSRNQLVKDLDVTKEVVQLCEGKTCRILGTEEVNAMAS</sequence>
<evidence type="ECO:0000256" key="1">
    <source>
        <dbReference type="SAM" id="MobiDB-lite"/>
    </source>
</evidence>
<dbReference type="Gene3D" id="3.40.30.10">
    <property type="entry name" value="Glutaredoxin"/>
    <property type="match status" value="1"/>
</dbReference>
<dbReference type="InterPro" id="IPR036249">
    <property type="entry name" value="Thioredoxin-like_sf"/>
</dbReference>
<dbReference type="SUPFAM" id="SSF52833">
    <property type="entry name" value="Thioredoxin-like"/>
    <property type="match status" value="1"/>
</dbReference>
<accession>A0ABR4E4Q1</accession>
<dbReference type="InterPro" id="IPR024705">
    <property type="entry name" value="Ssp411"/>
</dbReference>
<dbReference type="InterPro" id="IPR012341">
    <property type="entry name" value="6hp_glycosidase-like_sf"/>
</dbReference>
<evidence type="ECO:0000313" key="4">
    <source>
        <dbReference type="Proteomes" id="UP001600888"/>
    </source>
</evidence>
<gene>
    <name evidence="3" type="ORF">FJTKL_00089</name>
</gene>
<feature type="region of interest" description="Disordered" evidence="1">
    <location>
        <begin position="376"/>
        <end position="395"/>
    </location>
</feature>
<dbReference type="PIRSF" id="PIRSF006402">
    <property type="entry name" value="UCP006402_thioredoxin"/>
    <property type="match status" value="1"/>
</dbReference>
<name>A0ABR4E4Q1_9PEZI</name>
<proteinExistence type="predicted"/>
<dbReference type="Pfam" id="PF03190">
    <property type="entry name" value="Thioredox_DsbH"/>
    <property type="match status" value="1"/>
</dbReference>
<dbReference type="SUPFAM" id="SSF48208">
    <property type="entry name" value="Six-hairpin glycosidases"/>
    <property type="match status" value="1"/>
</dbReference>
<keyword evidence="4" id="KW-1185">Reference proteome</keyword>
<dbReference type="PANTHER" id="PTHR42899:SF1">
    <property type="entry name" value="SPERMATOGENESIS-ASSOCIATED PROTEIN 20"/>
    <property type="match status" value="1"/>
</dbReference>
<dbReference type="InterPro" id="IPR004879">
    <property type="entry name" value="Ssp411-like_TRX"/>
</dbReference>
<dbReference type="CDD" id="cd02955">
    <property type="entry name" value="SSP411"/>
    <property type="match status" value="1"/>
</dbReference>
<protein>
    <recommendedName>
        <fullName evidence="2">Spermatogenesis-associated protein 20-like TRX domain-containing protein</fullName>
    </recommendedName>
</protein>
<comment type="caution">
    <text evidence="3">The sequence shown here is derived from an EMBL/GenBank/DDBJ whole genome shotgun (WGS) entry which is preliminary data.</text>
</comment>